<protein>
    <submittedName>
        <fullName evidence="2">Uncharacterized protein</fullName>
    </submittedName>
</protein>
<sequence length="129" mass="15037">MITQFIYLTEKSIQIFLIKIQEGQVLRSQNIQEAVGQILLIIIFHEQLKQQRSIDSRRLDLQRYSKGYLQLPRSHPISDSRHYLSGLPDTSGPSSEESRFRKALPGIPEHAHMLHLQARIRLFHCHLSN</sequence>
<accession>A0A8J8T2X9</accession>
<dbReference type="EMBL" id="RRYP01007696">
    <property type="protein sequence ID" value="TNV80299.1"/>
    <property type="molecule type" value="Genomic_DNA"/>
</dbReference>
<proteinExistence type="predicted"/>
<comment type="caution">
    <text evidence="2">The sequence shown here is derived from an EMBL/GenBank/DDBJ whole genome shotgun (WGS) entry which is preliminary data.</text>
</comment>
<gene>
    <name evidence="2" type="ORF">FGO68_gene1206</name>
</gene>
<evidence type="ECO:0000313" key="3">
    <source>
        <dbReference type="Proteomes" id="UP000785679"/>
    </source>
</evidence>
<keyword evidence="3" id="KW-1185">Reference proteome</keyword>
<dbReference type="Proteomes" id="UP000785679">
    <property type="component" value="Unassembled WGS sequence"/>
</dbReference>
<evidence type="ECO:0000256" key="1">
    <source>
        <dbReference type="SAM" id="MobiDB-lite"/>
    </source>
</evidence>
<dbReference type="AlphaFoldDB" id="A0A8J8T2X9"/>
<evidence type="ECO:0000313" key="2">
    <source>
        <dbReference type="EMBL" id="TNV80299.1"/>
    </source>
</evidence>
<organism evidence="2 3">
    <name type="scientific">Halteria grandinella</name>
    <dbReference type="NCBI Taxonomy" id="5974"/>
    <lineage>
        <taxon>Eukaryota</taxon>
        <taxon>Sar</taxon>
        <taxon>Alveolata</taxon>
        <taxon>Ciliophora</taxon>
        <taxon>Intramacronucleata</taxon>
        <taxon>Spirotrichea</taxon>
        <taxon>Stichotrichia</taxon>
        <taxon>Sporadotrichida</taxon>
        <taxon>Halteriidae</taxon>
        <taxon>Halteria</taxon>
    </lineage>
</organism>
<name>A0A8J8T2X9_HALGN</name>
<reference evidence="2" key="1">
    <citation type="submission" date="2019-06" db="EMBL/GenBank/DDBJ databases">
        <authorList>
            <person name="Zheng W."/>
        </authorList>
    </citation>
    <scope>NUCLEOTIDE SEQUENCE</scope>
    <source>
        <strain evidence="2">QDHG01</strain>
    </source>
</reference>
<feature type="region of interest" description="Disordered" evidence="1">
    <location>
        <begin position="79"/>
        <end position="99"/>
    </location>
</feature>